<evidence type="ECO:0000313" key="10">
    <source>
        <dbReference type="EMBL" id="QQO09752.1"/>
    </source>
</evidence>
<dbReference type="Gene3D" id="2.40.100.10">
    <property type="entry name" value="Cyclophilin-like"/>
    <property type="match status" value="1"/>
</dbReference>
<dbReference type="EC" id="5.2.1.8" evidence="3 6"/>
<feature type="domain" description="PPIase cyclophilin-type" evidence="9">
    <location>
        <begin position="47"/>
        <end position="178"/>
    </location>
</feature>
<dbReference type="SUPFAM" id="SSF50891">
    <property type="entry name" value="Cyclophilin-like"/>
    <property type="match status" value="1"/>
</dbReference>
<evidence type="ECO:0000256" key="5">
    <source>
        <dbReference type="ARBA" id="ARBA00023235"/>
    </source>
</evidence>
<dbReference type="AlphaFoldDB" id="A0A7T8BAR2"/>
<feature type="signal peptide" evidence="7">
    <location>
        <begin position="1"/>
        <end position="27"/>
    </location>
</feature>
<dbReference type="PROSITE" id="PS51257">
    <property type="entry name" value="PROKAR_LIPOPROTEIN"/>
    <property type="match status" value="1"/>
</dbReference>
<dbReference type="PRINTS" id="PR00153">
    <property type="entry name" value="CSAPPISMRASE"/>
</dbReference>
<protein>
    <recommendedName>
        <fullName evidence="3 6">peptidylprolyl isomerase</fullName>
        <ecNumber evidence="3 6">5.2.1.8</ecNumber>
    </recommendedName>
</protein>
<dbReference type="GO" id="GO:0006457">
    <property type="term" value="P:protein folding"/>
    <property type="evidence" value="ECO:0007669"/>
    <property type="project" value="InterPro"/>
</dbReference>
<evidence type="ECO:0000256" key="6">
    <source>
        <dbReference type="PROSITE-ProRule" id="PRU00277"/>
    </source>
</evidence>
<feature type="chain" id="PRO_5030622446" description="peptidylprolyl isomerase" evidence="7">
    <location>
        <begin position="28"/>
        <end position="347"/>
    </location>
</feature>
<name>A0A7T8BAR2_9SPIR</name>
<dbReference type="Pfam" id="PF00254">
    <property type="entry name" value="FKBP_C"/>
    <property type="match status" value="1"/>
</dbReference>
<comment type="catalytic activity">
    <reaction evidence="1 6">
        <text>[protein]-peptidylproline (omega=180) = [protein]-peptidylproline (omega=0)</text>
        <dbReference type="Rhea" id="RHEA:16237"/>
        <dbReference type="Rhea" id="RHEA-COMP:10747"/>
        <dbReference type="Rhea" id="RHEA-COMP:10748"/>
        <dbReference type="ChEBI" id="CHEBI:83833"/>
        <dbReference type="ChEBI" id="CHEBI:83834"/>
        <dbReference type="EC" id="5.2.1.8"/>
    </reaction>
</comment>
<dbReference type="PANTHER" id="PTHR45625">
    <property type="entry name" value="PEPTIDYL-PROLYL CIS-TRANS ISOMERASE-RELATED"/>
    <property type="match status" value="1"/>
</dbReference>
<evidence type="ECO:0000256" key="7">
    <source>
        <dbReference type="SAM" id="SignalP"/>
    </source>
</evidence>
<dbReference type="InterPro" id="IPR029000">
    <property type="entry name" value="Cyclophilin-like_dom_sf"/>
</dbReference>
<dbReference type="RefSeq" id="WP_215627055.1">
    <property type="nucleotide sequence ID" value="NZ_CP067089.2"/>
</dbReference>
<dbReference type="InterPro" id="IPR046357">
    <property type="entry name" value="PPIase_dom_sf"/>
</dbReference>
<dbReference type="PROSITE" id="PS50059">
    <property type="entry name" value="FKBP_PPIASE"/>
    <property type="match status" value="1"/>
</dbReference>
<organism evidence="10 11">
    <name type="scientific">Breznakiella homolactica</name>
    <dbReference type="NCBI Taxonomy" id="2798577"/>
    <lineage>
        <taxon>Bacteria</taxon>
        <taxon>Pseudomonadati</taxon>
        <taxon>Spirochaetota</taxon>
        <taxon>Spirochaetia</taxon>
        <taxon>Spirochaetales</taxon>
        <taxon>Breznakiellaceae</taxon>
        <taxon>Breznakiella</taxon>
    </lineage>
</organism>
<evidence type="ECO:0000313" key="11">
    <source>
        <dbReference type="Proteomes" id="UP000595917"/>
    </source>
</evidence>
<dbReference type="CDD" id="cd00317">
    <property type="entry name" value="cyclophilin"/>
    <property type="match status" value="1"/>
</dbReference>
<comment type="similarity">
    <text evidence="2">Belongs to the cyclophilin-type PPIase family.</text>
</comment>
<gene>
    <name evidence="10" type="ORF">JFL75_02235</name>
</gene>
<dbReference type="PANTHER" id="PTHR45625:SF4">
    <property type="entry name" value="PEPTIDYLPROLYL ISOMERASE DOMAIN AND WD REPEAT-CONTAINING PROTEIN 1"/>
    <property type="match status" value="1"/>
</dbReference>
<keyword evidence="11" id="KW-1185">Reference proteome</keyword>
<evidence type="ECO:0000256" key="3">
    <source>
        <dbReference type="ARBA" id="ARBA00013194"/>
    </source>
</evidence>
<dbReference type="EMBL" id="CP067089">
    <property type="protein sequence ID" value="QQO09752.1"/>
    <property type="molecule type" value="Genomic_DNA"/>
</dbReference>
<keyword evidence="5 6" id="KW-0413">Isomerase</keyword>
<feature type="domain" description="PPIase FKBP-type" evidence="8">
    <location>
        <begin position="257"/>
        <end position="346"/>
    </location>
</feature>
<evidence type="ECO:0000259" key="9">
    <source>
        <dbReference type="PROSITE" id="PS50072"/>
    </source>
</evidence>
<keyword evidence="7" id="KW-0732">Signal</keyword>
<dbReference type="SUPFAM" id="SSF54534">
    <property type="entry name" value="FKBP-like"/>
    <property type="match status" value="1"/>
</dbReference>
<sequence>MKYPHRISGSAGFSSALLILLASTASCSPQDTALGDGLFARITTSRGDIVVRLEYQKTPLTVCNFVALAEGTMNIAGGKPYYDGLTFHRVIPDFMIQGGDPLGNGTGGPGYRFPDEIVPSLRHDGPGVLSMANAGPGTNGSQFFITHKETPWLDGNHTVFGRVVEGQRVVNAVKQDDTIEKITIIRNGNDAKAFKADQAAFDGYLRDIQSAEAGKAKAKRDADIAQIEAKYPNATVTPSGLRYQILKEGSGPKAEPGNTVALAYKGMFISGDVFDGSDFHGQLLEFPLGSGRVIPGFDEAAREMRRGEKRLAVIPPELAYGERGAGNGAIPPNAFLVFELELVRLDQ</sequence>
<dbReference type="GO" id="GO:0003755">
    <property type="term" value="F:peptidyl-prolyl cis-trans isomerase activity"/>
    <property type="evidence" value="ECO:0007669"/>
    <property type="project" value="UniProtKB-KW"/>
</dbReference>
<keyword evidence="4 6" id="KW-0697">Rotamase</keyword>
<dbReference type="KEGG" id="bhc:JFL75_02235"/>
<dbReference type="InterPro" id="IPR044666">
    <property type="entry name" value="Cyclophilin_A-like"/>
</dbReference>
<proteinExistence type="inferred from homology"/>
<evidence type="ECO:0000256" key="2">
    <source>
        <dbReference type="ARBA" id="ARBA00007365"/>
    </source>
</evidence>
<dbReference type="Proteomes" id="UP000595917">
    <property type="component" value="Chromosome"/>
</dbReference>
<dbReference type="InterPro" id="IPR001179">
    <property type="entry name" value="PPIase_FKBP_dom"/>
</dbReference>
<dbReference type="Gene3D" id="3.10.50.40">
    <property type="match status" value="1"/>
</dbReference>
<dbReference type="Pfam" id="PF00160">
    <property type="entry name" value="Pro_isomerase"/>
    <property type="match status" value="1"/>
</dbReference>
<evidence type="ECO:0000256" key="1">
    <source>
        <dbReference type="ARBA" id="ARBA00000971"/>
    </source>
</evidence>
<dbReference type="PROSITE" id="PS00170">
    <property type="entry name" value="CSA_PPIASE_1"/>
    <property type="match status" value="1"/>
</dbReference>
<accession>A0A7T8BAR2</accession>
<dbReference type="InterPro" id="IPR002130">
    <property type="entry name" value="Cyclophilin-type_PPIase_dom"/>
</dbReference>
<reference evidence="10" key="1">
    <citation type="submission" date="2021-01" db="EMBL/GenBank/DDBJ databases">
        <title>Description of Breznakiella homolactica.</title>
        <authorList>
            <person name="Song Y."/>
            <person name="Brune A."/>
        </authorList>
    </citation>
    <scope>NUCLEOTIDE SEQUENCE</scope>
    <source>
        <strain evidence="10">RmG30</strain>
    </source>
</reference>
<dbReference type="PROSITE" id="PS50072">
    <property type="entry name" value="CSA_PPIASE_2"/>
    <property type="match status" value="1"/>
</dbReference>
<evidence type="ECO:0000256" key="4">
    <source>
        <dbReference type="ARBA" id="ARBA00023110"/>
    </source>
</evidence>
<dbReference type="InterPro" id="IPR020892">
    <property type="entry name" value="Cyclophilin-type_PPIase_CS"/>
</dbReference>
<evidence type="ECO:0000259" key="8">
    <source>
        <dbReference type="PROSITE" id="PS50059"/>
    </source>
</evidence>